<reference evidence="2" key="1">
    <citation type="submission" date="2022-10" db="EMBL/GenBank/DDBJ databases">
        <title>Chitinophaga sp. nov., isolated from soil.</title>
        <authorList>
            <person name="Jeon C.O."/>
        </authorList>
    </citation>
    <scope>NUCLEOTIDE SEQUENCE</scope>
    <source>
        <strain evidence="2">R8</strain>
    </source>
</reference>
<accession>A0ABY6IYN4</accession>
<evidence type="ECO:0000256" key="1">
    <source>
        <dbReference type="SAM" id="SignalP"/>
    </source>
</evidence>
<dbReference type="EMBL" id="CP107006">
    <property type="protein sequence ID" value="UYQ92495.1"/>
    <property type="molecule type" value="Genomic_DNA"/>
</dbReference>
<dbReference type="PROSITE" id="PS51257">
    <property type="entry name" value="PROKAR_LIPOPROTEIN"/>
    <property type="match status" value="1"/>
</dbReference>
<gene>
    <name evidence="2" type="ORF">MKQ68_20640</name>
</gene>
<feature type="signal peptide" evidence="1">
    <location>
        <begin position="1"/>
        <end position="17"/>
    </location>
</feature>
<evidence type="ECO:0000313" key="2">
    <source>
        <dbReference type="EMBL" id="UYQ92495.1"/>
    </source>
</evidence>
<protein>
    <submittedName>
        <fullName evidence="2">DUF4998 domain-containing protein</fullName>
    </submittedName>
</protein>
<dbReference type="Proteomes" id="UP001162741">
    <property type="component" value="Chromosome"/>
</dbReference>
<organism evidence="2 3">
    <name type="scientific">Chitinophaga horti</name>
    <dbReference type="NCBI Taxonomy" id="2920382"/>
    <lineage>
        <taxon>Bacteria</taxon>
        <taxon>Pseudomonadati</taxon>
        <taxon>Bacteroidota</taxon>
        <taxon>Chitinophagia</taxon>
        <taxon>Chitinophagales</taxon>
        <taxon>Chitinophagaceae</taxon>
        <taxon>Chitinophaga</taxon>
    </lineage>
</organism>
<sequence length="223" mass="25266">MKAFTYLALALMATAIACEKTDEKYKDFAPGGEIIYAGKADSLKVYPGRERVQLTWLLTTDATITKARVYWNRRKDSTDVLVKRTNGVDTIRLMLDNMVEGPYTFTVYNYNSRGDISIKTEINGDVYGDFYESTLLNRLVKSKAKINNTLKLDWLDADPRAVGVRLYYKNPDGTDNTRFVPTTEKTTLLDVIPLNNTLEYHTLYKPSPAAIDTFTAVRATVNF</sequence>
<proteinExistence type="predicted"/>
<keyword evidence="3" id="KW-1185">Reference proteome</keyword>
<keyword evidence="1" id="KW-0732">Signal</keyword>
<dbReference type="Pfam" id="PF16389">
    <property type="entry name" value="DUF4998"/>
    <property type="match status" value="1"/>
</dbReference>
<evidence type="ECO:0000313" key="3">
    <source>
        <dbReference type="Proteomes" id="UP001162741"/>
    </source>
</evidence>
<feature type="chain" id="PRO_5045071700" evidence="1">
    <location>
        <begin position="18"/>
        <end position="223"/>
    </location>
</feature>
<name>A0ABY6IYN4_9BACT</name>
<dbReference type="RefSeq" id="WP_264280748.1">
    <property type="nucleotide sequence ID" value="NZ_CP107006.1"/>
</dbReference>